<organism evidence="1 2">
    <name type="scientific">Hymenobacter volaticus</name>
    <dbReference type="NCBI Taxonomy" id="2932254"/>
    <lineage>
        <taxon>Bacteria</taxon>
        <taxon>Pseudomonadati</taxon>
        <taxon>Bacteroidota</taxon>
        <taxon>Cytophagia</taxon>
        <taxon>Cytophagales</taxon>
        <taxon>Hymenobacteraceae</taxon>
        <taxon>Hymenobacter</taxon>
    </lineage>
</organism>
<evidence type="ECO:0000313" key="1">
    <source>
        <dbReference type="EMBL" id="UOQ64524.1"/>
    </source>
</evidence>
<gene>
    <name evidence="1" type="ORF">MUN86_13105</name>
</gene>
<dbReference type="EMBL" id="CP095061">
    <property type="protein sequence ID" value="UOQ64524.1"/>
    <property type="molecule type" value="Genomic_DNA"/>
</dbReference>
<sequence length="117" mass="13416">MMFEFFEDFPPLEKILIIIFREHNIHALLSIEEPLYDPDTGIISTSNNSEDFAYLLSHPKSAKTVLPILSRYRAIKLMKMEFEGRKLISIITSPGDSYMMNIVSEALVKLGGLEDDY</sequence>
<name>A0ABY4G1S4_9BACT</name>
<keyword evidence="2" id="KW-1185">Reference proteome</keyword>
<evidence type="ECO:0000313" key="2">
    <source>
        <dbReference type="Proteomes" id="UP000830401"/>
    </source>
</evidence>
<accession>A0ABY4G1S4</accession>
<evidence type="ECO:0008006" key="3">
    <source>
        <dbReference type="Google" id="ProtNLM"/>
    </source>
</evidence>
<protein>
    <recommendedName>
        <fullName evidence="3">Roadblock/LAMTOR2 domain-containing protein</fullName>
    </recommendedName>
</protein>
<dbReference type="Proteomes" id="UP000830401">
    <property type="component" value="Chromosome"/>
</dbReference>
<dbReference type="RefSeq" id="WP_245118386.1">
    <property type="nucleotide sequence ID" value="NZ_CP095061.1"/>
</dbReference>
<reference evidence="1" key="1">
    <citation type="submission" date="2022-04" db="EMBL/GenBank/DDBJ databases">
        <title>Hymenobacter sp. isolated from the air.</title>
        <authorList>
            <person name="Won M."/>
            <person name="Lee C.-M."/>
            <person name="Woen H.-Y."/>
            <person name="Kwon S.-W."/>
        </authorList>
    </citation>
    <scope>NUCLEOTIDE SEQUENCE</scope>
    <source>
        <strain evidence="1">5420S-77</strain>
    </source>
</reference>
<proteinExistence type="predicted"/>